<dbReference type="GO" id="GO:0000166">
    <property type="term" value="F:nucleotide binding"/>
    <property type="evidence" value="ECO:0007669"/>
    <property type="project" value="InterPro"/>
</dbReference>
<evidence type="ECO:0000259" key="1">
    <source>
        <dbReference type="Pfam" id="PF01408"/>
    </source>
</evidence>
<organism evidence="3">
    <name type="scientific">uncultured Planctomycetota bacterium</name>
    <dbReference type="NCBI Taxonomy" id="120965"/>
    <lineage>
        <taxon>Bacteria</taxon>
        <taxon>Pseudomonadati</taxon>
        <taxon>Planctomycetota</taxon>
        <taxon>environmental samples</taxon>
    </lineage>
</organism>
<dbReference type="InterPro" id="IPR043906">
    <property type="entry name" value="Gfo/Idh/MocA_OxRdtase_bact_C"/>
</dbReference>
<dbReference type="PANTHER" id="PTHR43818">
    <property type="entry name" value="BCDNA.GH03377"/>
    <property type="match status" value="1"/>
</dbReference>
<dbReference type="Pfam" id="PF01408">
    <property type="entry name" value="GFO_IDH_MocA"/>
    <property type="match status" value="1"/>
</dbReference>
<name>H5SFQ4_9BACT</name>
<gene>
    <name evidence="3" type="ORF">HGMM_F22C11C05</name>
</gene>
<dbReference type="Gene3D" id="3.30.360.10">
    <property type="entry name" value="Dihydrodipicolinate Reductase, domain 2"/>
    <property type="match status" value="1"/>
</dbReference>
<dbReference type="AlphaFoldDB" id="H5SFQ4"/>
<feature type="domain" description="Gfo/Idh/MocA-like oxidoreductase N-terminal" evidence="1">
    <location>
        <begin position="43"/>
        <end position="166"/>
    </location>
</feature>
<feature type="domain" description="Gfo/Idh/MocA-like oxidoreductase bacterial type C-terminal" evidence="2">
    <location>
        <begin position="208"/>
        <end position="266"/>
    </location>
</feature>
<dbReference type="Gene3D" id="3.40.50.720">
    <property type="entry name" value="NAD(P)-binding Rossmann-like Domain"/>
    <property type="match status" value="1"/>
</dbReference>
<dbReference type="InterPro" id="IPR036291">
    <property type="entry name" value="NAD(P)-bd_dom_sf"/>
</dbReference>
<dbReference type="PANTHER" id="PTHR43818:SF5">
    <property type="entry name" value="OXIDOREDUCTASE FAMILY PROTEIN"/>
    <property type="match status" value="1"/>
</dbReference>
<dbReference type="EMBL" id="AP011706">
    <property type="protein sequence ID" value="BAL54990.1"/>
    <property type="molecule type" value="Genomic_DNA"/>
</dbReference>
<dbReference type="InterPro" id="IPR050463">
    <property type="entry name" value="Gfo/Idh/MocA_oxidrdct_glycsds"/>
</dbReference>
<evidence type="ECO:0000313" key="3">
    <source>
        <dbReference type="EMBL" id="BAL54990.1"/>
    </source>
</evidence>
<dbReference type="SUPFAM" id="SSF51735">
    <property type="entry name" value="NAD(P)-binding Rossmann-fold domains"/>
    <property type="match status" value="1"/>
</dbReference>
<proteinExistence type="predicted"/>
<dbReference type="SUPFAM" id="SSF55347">
    <property type="entry name" value="Glyceraldehyde-3-phosphate dehydrogenase-like, C-terminal domain"/>
    <property type="match status" value="1"/>
</dbReference>
<dbReference type="InterPro" id="IPR000683">
    <property type="entry name" value="Gfo/Idh/MocA-like_OxRdtase_N"/>
</dbReference>
<accession>H5SFQ4</accession>
<dbReference type="Pfam" id="PF19051">
    <property type="entry name" value="GFO_IDH_MocA_C2"/>
    <property type="match status" value="1"/>
</dbReference>
<evidence type="ECO:0000259" key="2">
    <source>
        <dbReference type="Pfam" id="PF19051"/>
    </source>
</evidence>
<sequence length="484" mass="53877">MKGGLVMAVLSRREFVRASLAAGAFFISGTKSTSRLLGANDRLRVGIAGLNGRGGAHVSAFLTSPGAEIAYLIDPDTRTFAKHLGRIEKQQGRAPICVQDVRKALEDKNLDIISIATPNHWHSLMAIWACQAGKDVYVEKPLSHNVKEGRILVEIARKYKRIVQHGTQSRSSRSWVELRAIVESGKLGRLLVSRGLCYKRRPSIGFKEPSPPPKELDFNIWLGPAPEQPHHGNLVHYNWHWFWDFGNGDIGNQGVHQMDIARWMIPNATLPLAVFSIGGRFGYKDQGQTPNTQIAVFDYGPNKPLLIFEVRGLPTPPLHGQTVGNILHFEAGIVAGNKFYPADSKAEAPLPKVDVPPRAPGDIFANFLACVRSRKVEDLHADVLEGHYSSALCHLANVSYRLGSDMTPAQFRSHLRNEPHLEECLARMEEHLKENKVALSDIQYRVGRRLKVDAATETIVGDSEANQLLFRQYRQPFVVPDRVV</sequence>
<reference evidence="3" key="2">
    <citation type="journal article" date="2012" name="PLoS ONE">
        <title>A Deeply Branching Thermophilic Bacterium with an Ancient Acetyl-CoA Pathway Dominates a Subsurface Ecosystem.</title>
        <authorList>
            <person name="Takami H."/>
            <person name="Noguchi H."/>
            <person name="Takaki Y."/>
            <person name="Uchiyama I."/>
            <person name="Toyoda A."/>
            <person name="Nishi S."/>
            <person name="Chee G.-J."/>
            <person name="Arai W."/>
            <person name="Nunoura T."/>
            <person name="Itoh T."/>
            <person name="Hattori M."/>
            <person name="Takai K."/>
        </authorList>
    </citation>
    <scope>NUCLEOTIDE SEQUENCE</scope>
</reference>
<protein>
    <submittedName>
        <fullName evidence="3">NADH-dependent dehydrogenase</fullName>
    </submittedName>
</protein>
<reference evidence="3" key="1">
    <citation type="journal article" date="2005" name="Environ. Microbiol.">
        <title>Genetic and functional properties of uncultivated thermophilic crenarchaeotes from a subsurface gold mine as revealed by analysis of genome fragments.</title>
        <authorList>
            <person name="Nunoura T."/>
            <person name="Hirayama H."/>
            <person name="Takami H."/>
            <person name="Oida H."/>
            <person name="Nishi S."/>
            <person name="Shimamura S."/>
            <person name="Suzuki Y."/>
            <person name="Inagaki F."/>
            <person name="Takai K."/>
            <person name="Nealson K.H."/>
            <person name="Horikoshi K."/>
        </authorList>
    </citation>
    <scope>NUCLEOTIDE SEQUENCE</scope>
</reference>